<gene>
    <name evidence="2" type="ORF">HPB52_002510</name>
</gene>
<protein>
    <submittedName>
        <fullName evidence="2">Uncharacterized protein</fullName>
    </submittedName>
</protein>
<dbReference type="EMBL" id="JABSTV010001252">
    <property type="protein sequence ID" value="KAH7946651.1"/>
    <property type="molecule type" value="Genomic_DNA"/>
</dbReference>
<keyword evidence="3" id="KW-1185">Reference proteome</keyword>
<evidence type="ECO:0000313" key="3">
    <source>
        <dbReference type="Proteomes" id="UP000821837"/>
    </source>
</evidence>
<proteinExistence type="predicted"/>
<organism evidence="2 3">
    <name type="scientific">Rhipicephalus sanguineus</name>
    <name type="common">Brown dog tick</name>
    <name type="synonym">Ixodes sanguineus</name>
    <dbReference type="NCBI Taxonomy" id="34632"/>
    <lineage>
        <taxon>Eukaryota</taxon>
        <taxon>Metazoa</taxon>
        <taxon>Ecdysozoa</taxon>
        <taxon>Arthropoda</taxon>
        <taxon>Chelicerata</taxon>
        <taxon>Arachnida</taxon>
        <taxon>Acari</taxon>
        <taxon>Parasitiformes</taxon>
        <taxon>Ixodida</taxon>
        <taxon>Ixodoidea</taxon>
        <taxon>Ixodidae</taxon>
        <taxon>Rhipicephalinae</taxon>
        <taxon>Rhipicephalus</taxon>
        <taxon>Rhipicephalus</taxon>
    </lineage>
</organism>
<sequence length="233" mass="25550">MVADLYGEGNEAFSNSPSHPSIATSPSAPGERSTPPHHHVYTERTHVVQRVHREGLSFPLAPRRRQRRCSHAPSPFELTAARRHTMVFTVRATAAPHQHQMVHPVLCCTFKRAMRLLSSALLLIFVTPSEVEAQLDCNAPTVENNIKIFTGLANAARIQDILAGASAQTPRLRLTSPALVRKDMLGNAAQGDDDDGVSWELMKDDVYRRAGGGVSAVTAVREDDEDNDSARRT</sequence>
<feature type="compositionally biased region" description="Polar residues" evidence="1">
    <location>
        <begin position="12"/>
        <end position="27"/>
    </location>
</feature>
<reference evidence="2" key="2">
    <citation type="submission" date="2021-09" db="EMBL/GenBank/DDBJ databases">
        <authorList>
            <person name="Jia N."/>
            <person name="Wang J."/>
            <person name="Shi W."/>
            <person name="Du L."/>
            <person name="Sun Y."/>
            <person name="Zhan W."/>
            <person name="Jiang J."/>
            <person name="Wang Q."/>
            <person name="Zhang B."/>
            <person name="Ji P."/>
            <person name="Sakyi L.B."/>
            <person name="Cui X."/>
            <person name="Yuan T."/>
            <person name="Jiang B."/>
            <person name="Yang W."/>
            <person name="Lam T.T.-Y."/>
            <person name="Chang Q."/>
            <person name="Ding S."/>
            <person name="Wang X."/>
            <person name="Zhu J."/>
            <person name="Ruan X."/>
            <person name="Zhao L."/>
            <person name="Wei J."/>
            <person name="Que T."/>
            <person name="Du C."/>
            <person name="Cheng J."/>
            <person name="Dai P."/>
            <person name="Han X."/>
            <person name="Huang E."/>
            <person name="Gao Y."/>
            <person name="Liu J."/>
            <person name="Shao H."/>
            <person name="Ye R."/>
            <person name="Li L."/>
            <person name="Wei W."/>
            <person name="Wang X."/>
            <person name="Wang C."/>
            <person name="Huo Q."/>
            <person name="Li W."/>
            <person name="Guo W."/>
            <person name="Chen H."/>
            <person name="Chen S."/>
            <person name="Zhou L."/>
            <person name="Zhou L."/>
            <person name="Ni X."/>
            <person name="Tian J."/>
            <person name="Zhou Y."/>
            <person name="Sheng Y."/>
            <person name="Liu T."/>
            <person name="Pan Y."/>
            <person name="Xia L."/>
            <person name="Li J."/>
            <person name="Zhao F."/>
            <person name="Cao W."/>
        </authorList>
    </citation>
    <scope>NUCLEOTIDE SEQUENCE</scope>
    <source>
        <strain evidence="2">Rsan-2018</strain>
        <tissue evidence="2">Larvae</tissue>
    </source>
</reference>
<comment type="caution">
    <text evidence="2">The sequence shown here is derived from an EMBL/GenBank/DDBJ whole genome shotgun (WGS) entry which is preliminary data.</text>
</comment>
<dbReference type="VEuPathDB" id="VectorBase:RSAN_026608"/>
<reference evidence="2" key="1">
    <citation type="journal article" date="2020" name="Cell">
        <title>Large-Scale Comparative Analyses of Tick Genomes Elucidate Their Genetic Diversity and Vector Capacities.</title>
        <authorList>
            <consortium name="Tick Genome and Microbiome Consortium (TIGMIC)"/>
            <person name="Jia N."/>
            <person name="Wang J."/>
            <person name="Shi W."/>
            <person name="Du L."/>
            <person name="Sun Y."/>
            <person name="Zhan W."/>
            <person name="Jiang J.F."/>
            <person name="Wang Q."/>
            <person name="Zhang B."/>
            <person name="Ji P."/>
            <person name="Bell-Sakyi L."/>
            <person name="Cui X.M."/>
            <person name="Yuan T.T."/>
            <person name="Jiang B.G."/>
            <person name="Yang W.F."/>
            <person name="Lam T.T."/>
            <person name="Chang Q.C."/>
            <person name="Ding S.J."/>
            <person name="Wang X.J."/>
            <person name="Zhu J.G."/>
            <person name="Ruan X.D."/>
            <person name="Zhao L."/>
            <person name="Wei J.T."/>
            <person name="Ye R.Z."/>
            <person name="Que T.C."/>
            <person name="Du C.H."/>
            <person name="Zhou Y.H."/>
            <person name="Cheng J.X."/>
            <person name="Dai P.F."/>
            <person name="Guo W.B."/>
            <person name="Han X.H."/>
            <person name="Huang E.J."/>
            <person name="Li L.F."/>
            <person name="Wei W."/>
            <person name="Gao Y.C."/>
            <person name="Liu J.Z."/>
            <person name="Shao H.Z."/>
            <person name="Wang X."/>
            <person name="Wang C.C."/>
            <person name="Yang T.C."/>
            <person name="Huo Q.B."/>
            <person name="Li W."/>
            <person name="Chen H.Y."/>
            <person name="Chen S.E."/>
            <person name="Zhou L.G."/>
            <person name="Ni X.B."/>
            <person name="Tian J.H."/>
            <person name="Sheng Y."/>
            <person name="Liu T."/>
            <person name="Pan Y.S."/>
            <person name="Xia L.Y."/>
            <person name="Li J."/>
            <person name="Zhao F."/>
            <person name="Cao W.C."/>
        </authorList>
    </citation>
    <scope>NUCLEOTIDE SEQUENCE</scope>
    <source>
        <strain evidence="2">Rsan-2018</strain>
    </source>
</reference>
<accession>A0A9D4SRT7</accession>
<feature type="region of interest" description="Disordered" evidence="1">
    <location>
        <begin position="1"/>
        <end position="38"/>
    </location>
</feature>
<name>A0A9D4SRT7_RHISA</name>
<evidence type="ECO:0000256" key="1">
    <source>
        <dbReference type="SAM" id="MobiDB-lite"/>
    </source>
</evidence>
<evidence type="ECO:0000313" key="2">
    <source>
        <dbReference type="EMBL" id="KAH7946651.1"/>
    </source>
</evidence>
<dbReference type="AlphaFoldDB" id="A0A9D4SRT7"/>
<dbReference type="Proteomes" id="UP000821837">
    <property type="component" value="Chromosome 6"/>
</dbReference>